<reference evidence="1" key="1">
    <citation type="submission" date="2021-01" db="EMBL/GenBank/DDBJ databases">
        <authorList>
            <consortium name="Genoscope - CEA"/>
            <person name="William W."/>
        </authorList>
    </citation>
    <scope>NUCLEOTIDE SEQUENCE</scope>
</reference>
<keyword evidence="2" id="KW-1185">Reference proteome</keyword>
<comment type="caution">
    <text evidence="1">The sequence shown here is derived from an EMBL/GenBank/DDBJ whole genome shotgun (WGS) entry which is preliminary data.</text>
</comment>
<proteinExistence type="predicted"/>
<dbReference type="AlphaFoldDB" id="A0A8S1W2Y0"/>
<dbReference type="Proteomes" id="UP000683925">
    <property type="component" value="Unassembled WGS sequence"/>
</dbReference>
<dbReference type="EMBL" id="CAJJDP010000083">
    <property type="protein sequence ID" value="CAD8184718.1"/>
    <property type="molecule type" value="Genomic_DNA"/>
</dbReference>
<evidence type="ECO:0000313" key="1">
    <source>
        <dbReference type="EMBL" id="CAD8184718.1"/>
    </source>
</evidence>
<protein>
    <submittedName>
        <fullName evidence="1">Uncharacterized protein</fullName>
    </submittedName>
</protein>
<evidence type="ECO:0000313" key="2">
    <source>
        <dbReference type="Proteomes" id="UP000683925"/>
    </source>
</evidence>
<accession>A0A8S1W2Y0</accession>
<name>A0A8S1W2Y0_PAROT</name>
<organism evidence="1 2">
    <name type="scientific">Paramecium octaurelia</name>
    <dbReference type="NCBI Taxonomy" id="43137"/>
    <lineage>
        <taxon>Eukaryota</taxon>
        <taxon>Sar</taxon>
        <taxon>Alveolata</taxon>
        <taxon>Ciliophora</taxon>
        <taxon>Intramacronucleata</taxon>
        <taxon>Oligohymenophorea</taxon>
        <taxon>Peniculida</taxon>
        <taxon>Parameciidae</taxon>
        <taxon>Paramecium</taxon>
    </lineage>
</organism>
<gene>
    <name evidence="1" type="ORF">POCTA_138.1.T0840019</name>
</gene>
<sequence length="146" mass="17526">MIKFEQILVNYSNKKAQLFGNNSSKLSSSLSITIKKIYVLPRITIMEQEQSMTEQILIKPYQVFANELSDSFYVPYVQKIMNYIYFDWNKGKCYLQSVFQNCYILQTEFHLIRLDSTYPDIVEDYTQFKLLPEYKIVWINLWKGRK</sequence>